<gene>
    <name evidence="1" type="ORF">DPMN_181797</name>
</gene>
<dbReference type="Proteomes" id="UP000828390">
    <property type="component" value="Unassembled WGS sequence"/>
</dbReference>
<name>A0A9D4I5M2_DREPO</name>
<accession>A0A9D4I5M2</accession>
<comment type="caution">
    <text evidence="1">The sequence shown here is derived from an EMBL/GenBank/DDBJ whole genome shotgun (WGS) entry which is preliminary data.</text>
</comment>
<reference evidence="1" key="2">
    <citation type="submission" date="2020-11" db="EMBL/GenBank/DDBJ databases">
        <authorList>
            <person name="McCartney M.A."/>
            <person name="Auch B."/>
            <person name="Kono T."/>
            <person name="Mallez S."/>
            <person name="Becker A."/>
            <person name="Gohl D.M."/>
            <person name="Silverstein K.A.T."/>
            <person name="Koren S."/>
            <person name="Bechman K.B."/>
            <person name="Herman A."/>
            <person name="Abrahante J.E."/>
            <person name="Garbe J."/>
        </authorList>
    </citation>
    <scope>NUCLEOTIDE SEQUENCE</scope>
    <source>
        <strain evidence="1">Duluth1</strain>
        <tissue evidence="1">Whole animal</tissue>
    </source>
</reference>
<evidence type="ECO:0000313" key="1">
    <source>
        <dbReference type="EMBL" id="KAH3747372.1"/>
    </source>
</evidence>
<dbReference type="AlphaFoldDB" id="A0A9D4I5M2"/>
<evidence type="ECO:0000313" key="2">
    <source>
        <dbReference type="Proteomes" id="UP000828390"/>
    </source>
</evidence>
<proteinExistence type="predicted"/>
<keyword evidence="2" id="KW-1185">Reference proteome</keyword>
<sequence>MCGAPLALLSCLTGGDTLLYPLLGLRLGKVLIQLDLKYNTTRAVTRTEFKYFSTLIV</sequence>
<reference evidence="1" key="1">
    <citation type="journal article" date="2019" name="bioRxiv">
        <title>The Genome of the Zebra Mussel, Dreissena polymorpha: A Resource for Invasive Species Research.</title>
        <authorList>
            <person name="McCartney M.A."/>
            <person name="Auch B."/>
            <person name="Kono T."/>
            <person name="Mallez S."/>
            <person name="Zhang Y."/>
            <person name="Obille A."/>
            <person name="Becker A."/>
            <person name="Abrahante J.E."/>
            <person name="Garbe J."/>
            <person name="Badalamenti J.P."/>
            <person name="Herman A."/>
            <person name="Mangelson H."/>
            <person name="Liachko I."/>
            <person name="Sullivan S."/>
            <person name="Sone E.D."/>
            <person name="Koren S."/>
            <person name="Silverstein K.A.T."/>
            <person name="Beckman K.B."/>
            <person name="Gohl D.M."/>
        </authorList>
    </citation>
    <scope>NUCLEOTIDE SEQUENCE</scope>
    <source>
        <strain evidence="1">Duluth1</strain>
        <tissue evidence="1">Whole animal</tissue>
    </source>
</reference>
<protein>
    <submittedName>
        <fullName evidence="1">Uncharacterized protein</fullName>
    </submittedName>
</protein>
<organism evidence="1 2">
    <name type="scientific">Dreissena polymorpha</name>
    <name type="common">Zebra mussel</name>
    <name type="synonym">Mytilus polymorpha</name>
    <dbReference type="NCBI Taxonomy" id="45954"/>
    <lineage>
        <taxon>Eukaryota</taxon>
        <taxon>Metazoa</taxon>
        <taxon>Spiralia</taxon>
        <taxon>Lophotrochozoa</taxon>
        <taxon>Mollusca</taxon>
        <taxon>Bivalvia</taxon>
        <taxon>Autobranchia</taxon>
        <taxon>Heteroconchia</taxon>
        <taxon>Euheterodonta</taxon>
        <taxon>Imparidentia</taxon>
        <taxon>Neoheterodontei</taxon>
        <taxon>Myida</taxon>
        <taxon>Dreissenoidea</taxon>
        <taxon>Dreissenidae</taxon>
        <taxon>Dreissena</taxon>
    </lineage>
</organism>
<dbReference type="EMBL" id="JAIWYP010000010">
    <property type="protein sequence ID" value="KAH3747372.1"/>
    <property type="molecule type" value="Genomic_DNA"/>
</dbReference>